<evidence type="ECO:0000256" key="1">
    <source>
        <dbReference type="SAM" id="SignalP"/>
    </source>
</evidence>
<dbReference type="SUPFAM" id="SSF53474">
    <property type="entry name" value="alpha/beta-Hydrolases"/>
    <property type="match status" value="1"/>
</dbReference>
<protein>
    <submittedName>
        <fullName evidence="2">Uncharacterized protein</fullName>
    </submittedName>
</protein>
<organism evidence="2 3">
    <name type="scientific">Aquimarina brevivitae</name>
    <dbReference type="NCBI Taxonomy" id="323412"/>
    <lineage>
        <taxon>Bacteria</taxon>
        <taxon>Pseudomonadati</taxon>
        <taxon>Bacteroidota</taxon>
        <taxon>Flavobacteriia</taxon>
        <taxon>Flavobacteriales</taxon>
        <taxon>Flavobacteriaceae</taxon>
        <taxon>Aquimarina</taxon>
    </lineage>
</organism>
<keyword evidence="3" id="KW-1185">Reference proteome</keyword>
<dbReference type="AlphaFoldDB" id="A0A4Q7PJI0"/>
<feature type="signal peptide" evidence="1">
    <location>
        <begin position="1"/>
        <end position="21"/>
    </location>
</feature>
<proteinExistence type="predicted"/>
<feature type="chain" id="PRO_5020970467" evidence="1">
    <location>
        <begin position="22"/>
        <end position="470"/>
    </location>
</feature>
<accession>A0A4Q7PJI0</accession>
<evidence type="ECO:0000313" key="2">
    <source>
        <dbReference type="EMBL" id="RZT00209.1"/>
    </source>
</evidence>
<dbReference type="Gene3D" id="3.40.50.1820">
    <property type="entry name" value="alpha/beta hydrolase"/>
    <property type="match status" value="1"/>
</dbReference>
<reference evidence="2 3" key="1">
    <citation type="submission" date="2019-02" db="EMBL/GenBank/DDBJ databases">
        <title>Genomic Encyclopedia of Type Strains, Phase IV (KMG-IV): sequencing the most valuable type-strain genomes for metagenomic binning, comparative biology and taxonomic classification.</title>
        <authorList>
            <person name="Goeker M."/>
        </authorList>
    </citation>
    <scope>NUCLEOTIDE SEQUENCE [LARGE SCALE GENOMIC DNA]</scope>
    <source>
        <strain evidence="2 3">DSM 17196</strain>
    </source>
</reference>
<keyword evidence="1" id="KW-0732">Signal</keyword>
<comment type="caution">
    <text evidence="2">The sequence shown here is derived from an EMBL/GenBank/DDBJ whole genome shotgun (WGS) entry which is preliminary data.</text>
</comment>
<dbReference type="OrthoDB" id="1123157at2"/>
<gene>
    <name evidence="2" type="ORF">EV197_1445</name>
</gene>
<dbReference type="InterPro" id="IPR029058">
    <property type="entry name" value="AB_hydrolase_fold"/>
</dbReference>
<sequence length="470" mass="54531">MRLIKILFTLLMLSNTKGLLAQDTLTLKKGIVVNSLSQASSDNTYSLYLPENFTVDKKWPLLIGIESTPNSAALAHVFKEAANEYGYVIAILNTDQKDSLESTAVEFVNFLGYIVAYFSIQQDRVYTIGEGLDAELSSLVPVLYPDNFAGTIAVNNSIVYDETYKPKKNFYYYGIVHPQRKEFSYFIRLNELLTQRAIPAEVAVYDSDFDFPPTQVTRQVLSRLTLQAMFKGRTKLDSIWIKKALKEDLNRVNKMLRNKEYVYAQDQIVEIKQNYLDFYPKDSLATIEKNILNSKDYKEELSSFTQALYEEELLTVNYLNYIKKDLTAINYQNLDWWRAEIAKLDTFIQEEDKHWRNMAIRIKLFLKDAVEAYNEENLEQNIEAKIFSNMFITLLDPKDFDSHKKVIGFCAMDGDYETALGFLQKLLANGYDDFESLYEIEGTTALKMTKEYNQIIKKHFGITRYSLYKQ</sequence>
<evidence type="ECO:0000313" key="3">
    <source>
        <dbReference type="Proteomes" id="UP000292262"/>
    </source>
</evidence>
<dbReference type="Proteomes" id="UP000292262">
    <property type="component" value="Unassembled WGS sequence"/>
</dbReference>
<dbReference type="EMBL" id="SGXE01000001">
    <property type="protein sequence ID" value="RZT00209.1"/>
    <property type="molecule type" value="Genomic_DNA"/>
</dbReference>
<name>A0A4Q7PJI0_9FLAO</name>
<dbReference type="RefSeq" id="WP_130285999.1">
    <property type="nucleotide sequence ID" value="NZ_SGXE01000001.1"/>
</dbReference>